<gene>
    <name evidence="1" type="ORF">HMPREF0198_2578</name>
</gene>
<dbReference type="EMBL" id="ACKY01000142">
    <property type="protein sequence ID" value="EEV87301.1"/>
    <property type="molecule type" value="Genomic_DNA"/>
</dbReference>
<proteinExistence type="predicted"/>
<accession>C8NDK0</accession>
<protein>
    <submittedName>
        <fullName evidence="1">Uncharacterized protein</fullName>
    </submittedName>
</protein>
<comment type="caution">
    <text evidence="1">The sequence shown here is derived from an EMBL/GenBank/DDBJ whole genome shotgun (WGS) entry which is preliminary data.</text>
</comment>
<evidence type="ECO:0000313" key="2">
    <source>
        <dbReference type="Proteomes" id="UP000004870"/>
    </source>
</evidence>
<sequence>MISSVYGHCCKEDLPTPTIAWFFKSRFGICCVKNIRKRVHLRTCSWSS</sequence>
<reference evidence="1 2" key="1">
    <citation type="submission" date="2009-08" db="EMBL/GenBank/DDBJ databases">
        <authorList>
            <person name="Qin X."/>
            <person name="Bachman B."/>
            <person name="Battles P."/>
            <person name="Bell A."/>
            <person name="Bess C."/>
            <person name="Bickham C."/>
            <person name="Chaboub L."/>
            <person name="Chen D."/>
            <person name="Coyle M."/>
            <person name="Deiros D.R."/>
            <person name="Dinh H."/>
            <person name="Forbes L."/>
            <person name="Fowler G."/>
            <person name="Francisco L."/>
            <person name="Fu Q."/>
            <person name="Gubbala S."/>
            <person name="Hale W."/>
            <person name="Han Y."/>
            <person name="Hemphill L."/>
            <person name="Highlander S.K."/>
            <person name="Hirani K."/>
            <person name="Hogues M."/>
            <person name="Jackson L."/>
            <person name="Jakkamsetti A."/>
            <person name="Javaid M."/>
            <person name="Jiang H."/>
            <person name="Korchina V."/>
            <person name="Kovar C."/>
            <person name="Lara F."/>
            <person name="Lee S."/>
            <person name="Mata R."/>
            <person name="Mathew T."/>
            <person name="Moen C."/>
            <person name="Morales K."/>
            <person name="Munidasa M."/>
            <person name="Nazareth L."/>
            <person name="Ngo R."/>
            <person name="Nguyen L."/>
            <person name="Okwuonu G."/>
            <person name="Ongeri F."/>
            <person name="Patil S."/>
            <person name="Petrosino J."/>
            <person name="Pham C."/>
            <person name="Pham P."/>
            <person name="Pu L.-L."/>
            <person name="Puazo M."/>
            <person name="Raj R."/>
            <person name="Reid J."/>
            <person name="Rouhana J."/>
            <person name="Saada N."/>
            <person name="Shang Y."/>
            <person name="Simmons D."/>
            <person name="Thornton R."/>
            <person name="Warren J."/>
            <person name="Weissenberger G."/>
            <person name="Zhang J."/>
            <person name="Zhang L."/>
            <person name="Zhou C."/>
            <person name="Zhu D."/>
            <person name="Muzny D."/>
            <person name="Worley K."/>
            <person name="Gibbs R."/>
        </authorList>
    </citation>
    <scope>NUCLEOTIDE SEQUENCE [LARGE SCALE GENOMIC DNA]</scope>
    <source>
        <strain evidence="2">ATCC 15826 / DSM 8339 / NCTC 10426 / 6573</strain>
    </source>
</reference>
<dbReference type="HOGENOM" id="CLU_3161384_0_0_6"/>
<evidence type="ECO:0000313" key="1">
    <source>
        <dbReference type="EMBL" id="EEV87301.1"/>
    </source>
</evidence>
<organism evidence="1 2">
    <name type="scientific">Cardiobacterium hominis (strain ATCC 15826 / DSM 8339 / NCTC 10426 / 6573)</name>
    <dbReference type="NCBI Taxonomy" id="638300"/>
    <lineage>
        <taxon>Bacteria</taxon>
        <taxon>Pseudomonadati</taxon>
        <taxon>Pseudomonadota</taxon>
        <taxon>Gammaproteobacteria</taxon>
        <taxon>Cardiobacteriales</taxon>
        <taxon>Cardiobacteriaceae</taxon>
        <taxon>Cardiobacterium</taxon>
    </lineage>
</organism>
<keyword evidence="2" id="KW-1185">Reference proteome</keyword>
<feature type="non-terminal residue" evidence="1">
    <location>
        <position position="48"/>
    </location>
</feature>
<dbReference type="Proteomes" id="UP000004870">
    <property type="component" value="Unassembled WGS sequence"/>
</dbReference>
<name>C8NDK0_CARH6</name>
<dbReference type="AlphaFoldDB" id="C8NDK0"/>